<name>A0A419F5V9_9BACT</name>
<accession>A0A419F5V9</accession>
<comment type="caution">
    <text evidence="2">The sequence shown here is derived from an EMBL/GenBank/DDBJ whole genome shotgun (WGS) entry which is preliminary data.</text>
</comment>
<gene>
    <name evidence="2" type="ORF">C4532_03410</name>
</gene>
<reference evidence="2 3" key="1">
    <citation type="journal article" date="2017" name="ISME J.">
        <title>Energy and carbon metabolisms in a deep terrestrial subsurface fluid microbial community.</title>
        <authorList>
            <person name="Momper L."/>
            <person name="Jungbluth S.P."/>
            <person name="Lee M.D."/>
            <person name="Amend J.P."/>
        </authorList>
    </citation>
    <scope>NUCLEOTIDE SEQUENCE [LARGE SCALE GENOMIC DNA]</scope>
    <source>
        <strain evidence="2">SURF_17</strain>
    </source>
</reference>
<proteinExistence type="predicted"/>
<dbReference type="AlphaFoldDB" id="A0A419F5V9"/>
<protein>
    <submittedName>
        <fullName evidence="2">DUF3786 domain-containing protein</fullName>
    </submittedName>
</protein>
<sequence length="221" mass="24681">MSFVTDCAEEHLKRPPQNTYEEARKLAWQRLSQRDPSKIVSDGLLSLDEGSGRIIVPFLADRYLADLQSQRVLFEHGAEVYPFLTVLILHYLVGVNEAPLSGEWISFREFEGGNPYFGSFNDRTLIPLKKAFGNQPDVLPGAAQPLGGERLDFGDVGVRIPVFPKLPLAVVLWRGDEEFPPDANVLYDKTANSILRTEDLAICGALTVSKLRKNAEKLKKV</sequence>
<dbReference type="InterPro" id="IPR024264">
    <property type="entry name" value="DUF3786"/>
</dbReference>
<evidence type="ECO:0000259" key="1">
    <source>
        <dbReference type="Pfam" id="PF12654"/>
    </source>
</evidence>
<feature type="domain" description="DUF3786" evidence="1">
    <location>
        <begin position="35"/>
        <end position="208"/>
    </location>
</feature>
<dbReference type="Proteomes" id="UP000285961">
    <property type="component" value="Unassembled WGS sequence"/>
</dbReference>
<dbReference type="Pfam" id="PF12654">
    <property type="entry name" value="DUF3786"/>
    <property type="match status" value="1"/>
</dbReference>
<organism evidence="2 3">
    <name type="scientific">Candidatus Abyssobacteria bacterium SURF_17</name>
    <dbReference type="NCBI Taxonomy" id="2093361"/>
    <lineage>
        <taxon>Bacteria</taxon>
        <taxon>Pseudomonadati</taxon>
        <taxon>Candidatus Hydrogenedentota</taxon>
        <taxon>Candidatus Abyssobacteria</taxon>
    </lineage>
</organism>
<evidence type="ECO:0000313" key="2">
    <source>
        <dbReference type="EMBL" id="RJP73884.1"/>
    </source>
</evidence>
<evidence type="ECO:0000313" key="3">
    <source>
        <dbReference type="Proteomes" id="UP000285961"/>
    </source>
</evidence>
<dbReference type="EMBL" id="QZKI01000022">
    <property type="protein sequence ID" value="RJP73884.1"/>
    <property type="molecule type" value="Genomic_DNA"/>
</dbReference>